<protein>
    <submittedName>
        <fullName evidence="3">Uncharacterized protein</fullName>
    </submittedName>
</protein>
<dbReference type="OrthoDB" id="166796at2"/>
<evidence type="ECO:0000256" key="1">
    <source>
        <dbReference type="SAM" id="MobiDB-lite"/>
    </source>
</evidence>
<dbReference type="PATRIC" id="fig|61435.5.peg.1318"/>
<feature type="region of interest" description="Disordered" evidence="1">
    <location>
        <begin position="1"/>
        <end position="39"/>
    </location>
</feature>
<comment type="caution">
    <text evidence="3">The sequence shown here is derived from an EMBL/GenBank/DDBJ whole genome shotgun (WGS) entry which is preliminary data.</text>
</comment>
<keyword evidence="2" id="KW-0812">Transmembrane</keyword>
<name>A0A0V8M0G1_9CHLR</name>
<dbReference type="RefSeq" id="WP_058292588.1">
    <property type="nucleotide sequence ID" value="NZ_JGYD01000025.1"/>
</dbReference>
<accession>A0A0V8M0G1</accession>
<dbReference type="EMBL" id="JGYD01000025">
    <property type="protein sequence ID" value="KSV17113.1"/>
    <property type="molecule type" value="Genomic_DNA"/>
</dbReference>
<dbReference type="Proteomes" id="UP000053577">
    <property type="component" value="Unassembled WGS sequence"/>
</dbReference>
<reference evidence="3 4" key="1">
    <citation type="journal article" date="2015" name="Sci. Rep.">
        <title>A comparative genomics and reductive dehalogenase gene transcription study of two chloroethene-respiring bacteria, Dehalococcoides mccartyi strains MB and 11a.</title>
        <authorList>
            <person name="Low A."/>
            <person name="Shen Z."/>
            <person name="Cheng D."/>
            <person name="Rogers M.J."/>
            <person name="Lee P.K."/>
            <person name="He J."/>
        </authorList>
    </citation>
    <scope>NUCLEOTIDE SEQUENCE [LARGE SCALE GENOMIC DNA]</scope>
    <source>
        <strain evidence="3 4">MB</strain>
    </source>
</reference>
<dbReference type="AlphaFoldDB" id="A0A0V8M0G1"/>
<organism evidence="3 4">
    <name type="scientific">Dehalococcoides mccartyi</name>
    <dbReference type="NCBI Taxonomy" id="61435"/>
    <lineage>
        <taxon>Bacteria</taxon>
        <taxon>Bacillati</taxon>
        <taxon>Chloroflexota</taxon>
        <taxon>Dehalococcoidia</taxon>
        <taxon>Dehalococcoidales</taxon>
        <taxon>Dehalococcoidaceae</taxon>
        <taxon>Dehalococcoides</taxon>
    </lineage>
</organism>
<keyword evidence="2" id="KW-0472">Membrane</keyword>
<evidence type="ECO:0000256" key="2">
    <source>
        <dbReference type="SAM" id="Phobius"/>
    </source>
</evidence>
<keyword evidence="2" id="KW-1133">Transmembrane helix</keyword>
<sequence>MSKKRGVGKLAYQDKKNKTTRQQPASETPKAEAAGINKTESVAAAPVTQTASRAVPVLTPPEIGSELRLVGVLAVVIAAALVVLALVM</sequence>
<evidence type="ECO:0000313" key="3">
    <source>
        <dbReference type="EMBL" id="KSV17113.1"/>
    </source>
</evidence>
<evidence type="ECO:0000313" key="4">
    <source>
        <dbReference type="Proteomes" id="UP000053577"/>
    </source>
</evidence>
<proteinExistence type="predicted"/>
<feature type="transmembrane region" description="Helical" evidence="2">
    <location>
        <begin position="67"/>
        <end position="87"/>
    </location>
</feature>
<gene>
    <name evidence="3" type="ORF">DA01_06700</name>
</gene>